<feature type="domain" description="Zinc finger PHD-type" evidence="6">
    <location>
        <begin position="187"/>
        <end position="257"/>
    </location>
</feature>
<keyword evidence="3" id="KW-0863">Zinc-finger</keyword>
<keyword evidence="4" id="KW-0862">Zinc</keyword>
<dbReference type="OrthoDB" id="567945at2759"/>
<gene>
    <name evidence="7" type="ORF">COCSUDRAFT_41130</name>
</gene>
<dbReference type="STRING" id="574566.I0Z2I3"/>
<dbReference type="CDD" id="cd15565">
    <property type="entry name" value="PHD2_NSD"/>
    <property type="match status" value="1"/>
</dbReference>
<evidence type="ECO:0000313" key="7">
    <source>
        <dbReference type="EMBL" id="EIE24852.1"/>
    </source>
</evidence>
<keyword evidence="2" id="KW-0677">Repeat</keyword>
<feature type="compositionally biased region" description="Low complexity" evidence="5">
    <location>
        <begin position="452"/>
        <end position="462"/>
    </location>
</feature>
<evidence type="ECO:0000256" key="4">
    <source>
        <dbReference type="ARBA" id="ARBA00022833"/>
    </source>
</evidence>
<evidence type="ECO:0000256" key="3">
    <source>
        <dbReference type="ARBA" id="ARBA00022771"/>
    </source>
</evidence>
<dbReference type="PANTHER" id="PTHR46235">
    <property type="entry name" value="PHD FINGER-CONTAINING PROTEIN DDB_G0268158"/>
    <property type="match status" value="1"/>
</dbReference>
<dbReference type="Gene3D" id="3.30.40.10">
    <property type="entry name" value="Zinc/RING finger domain, C3HC4 (zinc finger)"/>
    <property type="match status" value="2"/>
</dbReference>
<feature type="compositionally biased region" description="Pro residues" evidence="5">
    <location>
        <begin position="571"/>
        <end position="584"/>
    </location>
</feature>
<dbReference type="GeneID" id="17042853"/>
<dbReference type="PANTHER" id="PTHR46235:SF3">
    <property type="entry name" value="PHD FINGER-CONTAINING PROTEIN DDB_G0268158"/>
    <property type="match status" value="1"/>
</dbReference>
<dbReference type="InterPro" id="IPR055197">
    <property type="entry name" value="PHDvar_NSD"/>
</dbReference>
<evidence type="ECO:0000259" key="6">
    <source>
        <dbReference type="SMART" id="SM00249"/>
    </source>
</evidence>
<evidence type="ECO:0000313" key="8">
    <source>
        <dbReference type="Proteomes" id="UP000007264"/>
    </source>
</evidence>
<dbReference type="SUPFAM" id="SSF57903">
    <property type="entry name" value="FYVE/PHD zinc finger"/>
    <property type="match status" value="2"/>
</dbReference>
<feature type="compositionally biased region" description="Low complexity" evidence="5">
    <location>
        <begin position="471"/>
        <end position="500"/>
    </location>
</feature>
<keyword evidence="1" id="KW-0479">Metal-binding</keyword>
<dbReference type="InterPro" id="IPR055198">
    <property type="entry name" value="NSD_PHD"/>
</dbReference>
<organism evidence="7 8">
    <name type="scientific">Coccomyxa subellipsoidea (strain C-169)</name>
    <name type="common">Green microalga</name>
    <dbReference type="NCBI Taxonomy" id="574566"/>
    <lineage>
        <taxon>Eukaryota</taxon>
        <taxon>Viridiplantae</taxon>
        <taxon>Chlorophyta</taxon>
        <taxon>core chlorophytes</taxon>
        <taxon>Trebouxiophyceae</taxon>
        <taxon>Trebouxiophyceae incertae sedis</taxon>
        <taxon>Coccomyxaceae</taxon>
        <taxon>Coccomyxa</taxon>
        <taxon>Coccomyxa subellipsoidea</taxon>
    </lineage>
</organism>
<feature type="compositionally biased region" description="Acidic residues" evidence="5">
    <location>
        <begin position="677"/>
        <end position="697"/>
    </location>
</feature>
<dbReference type="KEGG" id="csl:COCSUDRAFT_41130"/>
<accession>I0Z2I3</accession>
<dbReference type="RefSeq" id="XP_005649396.1">
    <property type="nucleotide sequence ID" value="XM_005649339.1"/>
</dbReference>
<evidence type="ECO:0000256" key="1">
    <source>
        <dbReference type="ARBA" id="ARBA00022723"/>
    </source>
</evidence>
<dbReference type="InterPro" id="IPR058939">
    <property type="entry name" value="Mtase_EDM2"/>
</dbReference>
<dbReference type="Pfam" id="PF26055">
    <property type="entry name" value="Mtase_EDM2"/>
    <property type="match status" value="1"/>
</dbReference>
<dbReference type="CDD" id="cd15566">
    <property type="entry name" value="PHD3_NSD"/>
    <property type="match status" value="1"/>
</dbReference>
<feature type="region of interest" description="Disordered" evidence="5">
    <location>
        <begin position="567"/>
        <end position="697"/>
    </location>
</feature>
<feature type="compositionally biased region" description="Basic and acidic residues" evidence="5">
    <location>
        <begin position="144"/>
        <end position="161"/>
    </location>
</feature>
<feature type="domain" description="Zinc finger PHD-type" evidence="6">
    <location>
        <begin position="317"/>
        <end position="398"/>
    </location>
</feature>
<feature type="compositionally biased region" description="Basic and acidic residues" evidence="5">
    <location>
        <begin position="586"/>
        <end position="610"/>
    </location>
</feature>
<feature type="region of interest" description="Disordered" evidence="5">
    <location>
        <begin position="17"/>
        <end position="37"/>
    </location>
</feature>
<feature type="region of interest" description="Disordered" evidence="5">
    <location>
        <begin position="444"/>
        <end position="516"/>
    </location>
</feature>
<proteinExistence type="predicted"/>
<dbReference type="Pfam" id="PF23004">
    <property type="entry name" value="PHDvar_NSD"/>
    <property type="match status" value="1"/>
</dbReference>
<dbReference type="InterPro" id="IPR001965">
    <property type="entry name" value="Znf_PHD"/>
</dbReference>
<feature type="region of interest" description="Disordered" evidence="5">
    <location>
        <begin position="716"/>
        <end position="738"/>
    </location>
</feature>
<dbReference type="Pfam" id="PF22908">
    <property type="entry name" value="PHD_NSD"/>
    <property type="match status" value="1"/>
</dbReference>
<feature type="domain" description="Zinc finger PHD-type" evidence="6">
    <location>
        <begin position="262"/>
        <end position="316"/>
    </location>
</feature>
<dbReference type="InterPro" id="IPR011011">
    <property type="entry name" value="Znf_FYVE_PHD"/>
</dbReference>
<dbReference type="SMART" id="SM00249">
    <property type="entry name" value="PHD"/>
    <property type="match status" value="3"/>
</dbReference>
<feature type="compositionally biased region" description="Low complexity" evidence="5">
    <location>
        <begin position="612"/>
        <end position="639"/>
    </location>
</feature>
<dbReference type="EMBL" id="AGSI01000005">
    <property type="protein sequence ID" value="EIE24852.1"/>
    <property type="molecule type" value="Genomic_DNA"/>
</dbReference>
<feature type="compositionally biased region" description="Low complexity" evidence="5">
    <location>
        <begin position="716"/>
        <end position="732"/>
    </location>
</feature>
<dbReference type="GO" id="GO:0008270">
    <property type="term" value="F:zinc ion binding"/>
    <property type="evidence" value="ECO:0007669"/>
    <property type="project" value="UniProtKB-KW"/>
</dbReference>
<feature type="compositionally biased region" description="Basic and acidic residues" evidence="5">
    <location>
        <begin position="67"/>
        <end position="80"/>
    </location>
</feature>
<reference evidence="7 8" key="1">
    <citation type="journal article" date="2012" name="Genome Biol.">
        <title>The genome of the polar eukaryotic microalga coccomyxa subellipsoidea reveals traits of cold adaptation.</title>
        <authorList>
            <person name="Blanc G."/>
            <person name="Agarkova I."/>
            <person name="Grimwood J."/>
            <person name="Kuo A."/>
            <person name="Brueggeman A."/>
            <person name="Dunigan D."/>
            <person name="Gurnon J."/>
            <person name="Ladunga I."/>
            <person name="Lindquist E."/>
            <person name="Lucas S."/>
            <person name="Pangilinan J."/>
            <person name="Proschold T."/>
            <person name="Salamov A."/>
            <person name="Schmutz J."/>
            <person name="Weeks D."/>
            <person name="Yamada T."/>
            <person name="Claverie J.M."/>
            <person name="Grigoriev I."/>
            <person name="Van Etten J."/>
            <person name="Lomsadze A."/>
            <person name="Borodovsky M."/>
        </authorList>
    </citation>
    <scope>NUCLEOTIDE SEQUENCE [LARGE SCALE GENOMIC DNA]</scope>
    <source>
        <strain evidence="7 8">C-169</strain>
    </source>
</reference>
<sequence length="1073" mass="116549">MSESKFSLGPALAQFRKLGHKKGKEEAGVSGSEAMPEANSISIAGVTREEPGAEIASALPTSAVADNRTELHSKDLKRQQPEAWEIPELEAGHRPLKRLRKESSTEEAAADAPIALPSGLEDSMSKGSSHRREADAEGAASEAAEERGEPSEKRDGGGDVDREGDEEGEQEDDEDEAKDGWRANDTICTKCDDGGELILCDGGCMRAFHAGIKPAEEEEEGPVYVDDPGSCNPLQIGAELFMRFDSTNEPFMCPNCHSGKHQCFACKVEGSVGGSSSGLPEVFKCTVGDCGRFYHARCLNKDPQEMAIFFVCPLHTCKRCNEGENAEKGEVISCRRCPVAYHAGCLPKKILNSPVTRVWITRKLDKEGNVLPPPLPRTKAVEPECDIGQSLLYCMRHDMALGDATPVMGELFSPQLRRLWAKAQATKFPDLLWSRDIMDRFAARAERRRQQAKQNAQAERAATQASKQAGVARAVPQAAPKKAAVSKGAAPAAGAAVAVPKRPRTKPQPAPAASAAAAVARKPAPVAIDDNEIPLAVRIAAGRKAQQQRPQKPAPIVVEAEYIPFEDTPAEPVPAVRPPSPVKPPIKKDSASAPRQSEHEKRLPAPDTRGDASAAPVEAEAVQAEEAAVPEPEMSPAVPDVLPPAKQPMVRLLPRLSSEEGAPEEVARPRTESAADAPEDDMWAADADEEADDADAEAADLVEAAPLDLEAEAAAAEAARSARQEAAAAAQALEEEESHLLPCERESHWTKGAMQERLNAWWGEADLANSLRDVEANSRKPKPYQNSLEPTITRDRLDGHVKACRGALDNPHSAQLMMGRLVNELYRAEDNLRMVLAPVLHGASYTSYGRHFTLPYLLEEVNKYLLPFMLTGDTVVDFSCGYNVWLPMLKRMGLAEGLEIHGRAFDIITAKDTEDFVKSSWLDVDFGQLPRGDKLVIGLNPPFGKNGCLASKFVTHAAQFQPRVIVLIAPPGTIIPPGYIVMLEETRLMAGEAFFKPGVDKASWNDVPPSTRILIREDYFTLALDRTGPHTQVICTHEFQHPPRMPPQMLPVFGQMPLHHLGPPMGFNMQQGY</sequence>
<protein>
    <recommendedName>
        <fullName evidence="6">Zinc finger PHD-type domain-containing protein</fullName>
    </recommendedName>
</protein>
<dbReference type="Proteomes" id="UP000007264">
    <property type="component" value="Unassembled WGS sequence"/>
</dbReference>
<evidence type="ECO:0000256" key="2">
    <source>
        <dbReference type="ARBA" id="ARBA00022737"/>
    </source>
</evidence>
<feature type="compositionally biased region" description="Acidic residues" evidence="5">
    <location>
        <begin position="162"/>
        <end position="177"/>
    </location>
</feature>
<evidence type="ECO:0000256" key="5">
    <source>
        <dbReference type="SAM" id="MobiDB-lite"/>
    </source>
</evidence>
<comment type="caution">
    <text evidence="7">The sequence shown here is derived from an EMBL/GenBank/DDBJ whole genome shotgun (WGS) entry which is preliminary data.</text>
</comment>
<dbReference type="eggNOG" id="ENOG502QPIX">
    <property type="taxonomic scope" value="Eukaryota"/>
</dbReference>
<dbReference type="InterPro" id="IPR013083">
    <property type="entry name" value="Znf_RING/FYVE/PHD"/>
</dbReference>
<feature type="region of interest" description="Disordered" evidence="5">
    <location>
        <begin position="52"/>
        <end position="180"/>
    </location>
</feature>
<dbReference type="AlphaFoldDB" id="I0Z2I3"/>
<keyword evidence="8" id="KW-1185">Reference proteome</keyword>
<name>I0Z2I3_COCSC</name>
<dbReference type="GO" id="GO:0006338">
    <property type="term" value="P:chromatin remodeling"/>
    <property type="evidence" value="ECO:0007669"/>
    <property type="project" value="UniProtKB-ARBA"/>
</dbReference>